<dbReference type="Proteomes" id="UP000324222">
    <property type="component" value="Unassembled WGS sequence"/>
</dbReference>
<reference evidence="1 2" key="1">
    <citation type="submission" date="2019-05" db="EMBL/GenBank/DDBJ databases">
        <title>Another draft genome of Portunus trituberculatus and its Hox gene families provides insights of decapod evolution.</title>
        <authorList>
            <person name="Jeong J.-H."/>
            <person name="Song I."/>
            <person name="Kim S."/>
            <person name="Choi T."/>
            <person name="Kim D."/>
            <person name="Ryu S."/>
            <person name="Kim W."/>
        </authorList>
    </citation>
    <scope>NUCLEOTIDE SEQUENCE [LARGE SCALE GENOMIC DNA]</scope>
    <source>
        <tissue evidence="1">Muscle</tissue>
    </source>
</reference>
<evidence type="ECO:0000313" key="2">
    <source>
        <dbReference type="Proteomes" id="UP000324222"/>
    </source>
</evidence>
<dbReference type="EMBL" id="VSRR010002047">
    <property type="protein sequence ID" value="MPC29297.1"/>
    <property type="molecule type" value="Genomic_DNA"/>
</dbReference>
<comment type="caution">
    <text evidence="1">The sequence shown here is derived from an EMBL/GenBank/DDBJ whole genome shotgun (WGS) entry which is preliminary data.</text>
</comment>
<sequence>MLRGRFRAPPQRTCSWSGVSGCSGKESGVCGDARSSISSSMFLDDASSGTGGQEVCWINIHAYTLLESAEPGVYIQYLSRAEAKQVDGLAANKGLFQHIQEHGRHRGLRAERVA</sequence>
<evidence type="ECO:0000313" key="1">
    <source>
        <dbReference type="EMBL" id="MPC29297.1"/>
    </source>
</evidence>
<name>A0A5B7E7H9_PORTR</name>
<dbReference type="AlphaFoldDB" id="A0A5B7E7H9"/>
<proteinExistence type="predicted"/>
<organism evidence="1 2">
    <name type="scientific">Portunus trituberculatus</name>
    <name type="common">Swimming crab</name>
    <name type="synonym">Neptunus trituberculatus</name>
    <dbReference type="NCBI Taxonomy" id="210409"/>
    <lineage>
        <taxon>Eukaryota</taxon>
        <taxon>Metazoa</taxon>
        <taxon>Ecdysozoa</taxon>
        <taxon>Arthropoda</taxon>
        <taxon>Crustacea</taxon>
        <taxon>Multicrustacea</taxon>
        <taxon>Malacostraca</taxon>
        <taxon>Eumalacostraca</taxon>
        <taxon>Eucarida</taxon>
        <taxon>Decapoda</taxon>
        <taxon>Pleocyemata</taxon>
        <taxon>Brachyura</taxon>
        <taxon>Eubrachyura</taxon>
        <taxon>Portunoidea</taxon>
        <taxon>Portunidae</taxon>
        <taxon>Portuninae</taxon>
        <taxon>Portunus</taxon>
    </lineage>
</organism>
<gene>
    <name evidence="1" type="ORF">E2C01_022523</name>
</gene>
<protein>
    <submittedName>
        <fullName evidence="1">Uncharacterized protein</fullName>
    </submittedName>
</protein>
<accession>A0A5B7E7H9</accession>
<keyword evidence="2" id="KW-1185">Reference proteome</keyword>